<dbReference type="PROSITE" id="PS51257">
    <property type="entry name" value="PROKAR_LIPOPROTEIN"/>
    <property type="match status" value="1"/>
</dbReference>
<dbReference type="Proteomes" id="UP001340816">
    <property type="component" value="Chromosome"/>
</dbReference>
<dbReference type="PANTHER" id="PTHR43649:SF30">
    <property type="entry name" value="ABC TRANSPORTER SUBSTRATE-BINDING PROTEIN"/>
    <property type="match status" value="1"/>
</dbReference>
<dbReference type="InterPro" id="IPR006311">
    <property type="entry name" value="TAT_signal"/>
</dbReference>
<dbReference type="SUPFAM" id="SSF53850">
    <property type="entry name" value="Periplasmic binding protein-like II"/>
    <property type="match status" value="1"/>
</dbReference>
<dbReference type="RefSeq" id="WP_326761689.1">
    <property type="nucleotide sequence ID" value="NZ_CP109135.1"/>
</dbReference>
<dbReference type="Pfam" id="PF01547">
    <property type="entry name" value="SBP_bac_1"/>
    <property type="match status" value="1"/>
</dbReference>
<dbReference type="InterPro" id="IPR006059">
    <property type="entry name" value="SBP"/>
</dbReference>
<evidence type="ECO:0000313" key="2">
    <source>
        <dbReference type="Proteomes" id="UP001340816"/>
    </source>
</evidence>
<gene>
    <name evidence="1" type="ORF">OHB35_44610</name>
</gene>
<proteinExistence type="predicted"/>
<keyword evidence="2" id="KW-1185">Reference proteome</keyword>
<dbReference type="InterPro" id="IPR050490">
    <property type="entry name" value="Bact_solute-bd_prot1"/>
</dbReference>
<name>A0ABZ1HMB8_STRPH</name>
<sequence>MTTRHYPSTIESRLSRRGVLGLGAGAAGAALLTACGSLGPGSSGSAKTVKFWDMMWGLTGYTPVAKKLALGYKPASGRPKASYQYIPWANFVQTFSSAVASKTGPAVSSGASYQALQFLRQGAIAPADDLIAKLDKEDFLPGTIEAMRYEGQYFAVPWQMDIRVLYYRKSLLERAGVAAPTDWDSLKAACVALRKQGRSGFGMQAGPATTVGGQQVLTMMFNNGGGMFDKDGKPDCVTDRNIETLEFLRELVSIGAIEKRYVSYTDQNLLTDVKSGKIAMTFIAPGYETNLPTADQADLVVASPLSGPHGDKGAYASINNLMMYTTTPSQQDSEAFLTYYLDHMKVLWQKGVVTALPVRQSIVDLPEFQANANMAKIAKEWQPVGKTHAALSPTPFPALNAVDGGQALAKFTQQIIQGAGTPRSQLESLQKGLESLVK</sequence>
<reference evidence="1 2" key="1">
    <citation type="submission" date="2022-10" db="EMBL/GenBank/DDBJ databases">
        <title>The complete genomes of actinobacterial strains from the NBC collection.</title>
        <authorList>
            <person name="Joergensen T.S."/>
            <person name="Alvarez Arevalo M."/>
            <person name="Sterndorff E.B."/>
            <person name="Faurdal D."/>
            <person name="Vuksanovic O."/>
            <person name="Mourched A.-S."/>
            <person name="Charusanti P."/>
            <person name="Shaw S."/>
            <person name="Blin K."/>
            <person name="Weber T."/>
        </authorList>
    </citation>
    <scope>NUCLEOTIDE SEQUENCE [LARGE SCALE GENOMIC DNA]</scope>
    <source>
        <strain evidence="1 2">NBC 01752</strain>
    </source>
</reference>
<dbReference type="PANTHER" id="PTHR43649">
    <property type="entry name" value="ARABINOSE-BINDING PROTEIN-RELATED"/>
    <property type="match status" value="1"/>
</dbReference>
<accession>A0ABZ1HMB8</accession>
<evidence type="ECO:0000313" key="1">
    <source>
        <dbReference type="EMBL" id="WSD19752.1"/>
    </source>
</evidence>
<dbReference type="EMBL" id="CP109135">
    <property type="protein sequence ID" value="WSD19752.1"/>
    <property type="molecule type" value="Genomic_DNA"/>
</dbReference>
<organism evidence="1 2">
    <name type="scientific">Streptomyces phaeochromogenes</name>
    <dbReference type="NCBI Taxonomy" id="1923"/>
    <lineage>
        <taxon>Bacteria</taxon>
        <taxon>Bacillati</taxon>
        <taxon>Actinomycetota</taxon>
        <taxon>Actinomycetes</taxon>
        <taxon>Kitasatosporales</taxon>
        <taxon>Streptomycetaceae</taxon>
        <taxon>Streptomyces</taxon>
        <taxon>Streptomyces phaeochromogenes group</taxon>
    </lineage>
</organism>
<dbReference type="Gene3D" id="3.40.190.10">
    <property type="entry name" value="Periplasmic binding protein-like II"/>
    <property type="match status" value="2"/>
</dbReference>
<protein>
    <submittedName>
        <fullName evidence="1">Extracellular solute-binding protein</fullName>
    </submittedName>
</protein>
<dbReference type="PROSITE" id="PS51318">
    <property type="entry name" value="TAT"/>
    <property type="match status" value="1"/>
</dbReference>